<dbReference type="GO" id="GO:0005246">
    <property type="term" value="F:calcium channel regulator activity"/>
    <property type="evidence" value="ECO:0007669"/>
    <property type="project" value="InterPro"/>
</dbReference>
<name>A4S6E5_OSTLU</name>
<dbReference type="eggNOG" id="ENOG502RZA2">
    <property type="taxonomic scope" value="Eukaryota"/>
</dbReference>
<dbReference type="GO" id="GO:0005509">
    <property type="term" value="F:calcium ion binding"/>
    <property type="evidence" value="ECO:0007669"/>
    <property type="project" value="InterPro"/>
</dbReference>
<dbReference type="AlphaFoldDB" id="A4S6E5"/>
<dbReference type="PANTHER" id="PTHR15136:SF13">
    <property type="entry name" value="SAM DOMAIN-CONTAINING PROTEIN"/>
    <property type="match status" value="1"/>
</dbReference>
<keyword evidence="1" id="KW-0812">Transmembrane</keyword>
<dbReference type="GO" id="GO:0005886">
    <property type="term" value="C:plasma membrane"/>
    <property type="evidence" value="ECO:0007669"/>
    <property type="project" value="TreeGrafter"/>
</dbReference>
<dbReference type="Gene3D" id="2.60.40.10">
    <property type="entry name" value="Immunoglobulins"/>
    <property type="match status" value="1"/>
</dbReference>
<evidence type="ECO:0000259" key="2">
    <source>
        <dbReference type="PROSITE" id="PS50222"/>
    </source>
</evidence>
<dbReference type="GO" id="GO:0006874">
    <property type="term" value="P:intracellular calcium ion homeostasis"/>
    <property type="evidence" value="ECO:0007669"/>
    <property type="project" value="TreeGrafter"/>
</dbReference>
<sequence>MPPGAAPGAPDDAGGGYDYAAQLEREPARARDARAAFKHALPLLALTLVALAALALDAASVARDRARGFSKFFSSIDDDRDGELTLGELAEYLGTARLGVAGSDAATTARRLDSPDDDDTTVSLRELRRGAGLMKSVRETAEWVRWGVGAPECANAFAENGVSSMDFPSLLAKDGERLRRMGVVRDHEKLTRAMTRQLLHVGRAPSSPRAVKASVERGDGEPRVRVTWRAPKDLGSPRAHEYVVQSGVGVGGRVLKWTHVANVDSETFTVDVDELSRAPGVRHKFRVIAWGEYGRSKSTKAMSNWVTIADESDAKWVGTIVSLALTLRFVIAARGLIIRGLVLMAALVKFTVALAKGEKKSVKEFLEPALRMKEPSTPPSVGISINRKLFTPTKVLESQSSMSESDPYFVAVGDACMSMESRKQLARKHLDEREFAAGAGGSDGFSPVHQSIVSRHAREAMTLAPNDSLNGRRREPGVKVLACSDPGCQVNLKKARTVRHFCGLCQAWFCAEHTRVSPHGNRGRCKPESRCICTDCYEILSKEEQRELDEDNAYSIASRTTKKKTLSRAVTMMMTRRRGAKASEISNNLFKDAMSA</sequence>
<dbReference type="SUPFAM" id="SSF49265">
    <property type="entry name" value="Fibronectin type III"/>
    <property type="match status" value="1"/>
</dbReference>
<keyword evidence="1" id="KW-0472">Membrane</keyword>
<dbReference type="GO" id="GO:0005783">
    <property type="term" value="C:endoplasmic reticulum"/>
    <property type="evidence" value="ECO:0007669"/>
    <property type="project" value="TreeGrafter"/>
</dbReference>
<keyword evidence="1" id="KW-1133">Transmembrane helix</keyword>
<dbReference type="InterPro" id="IPR037608">
    <property type="entry name" value="STIM1/2"/>
</dbReference>
<dbReference type="EMBL" id="CP000593">
    <property type="protein sequence ID" value="ABO99222.1"/>
    <property type="molecule type" value="Genomic_DNA"/>
</dbReference>
<dbReference type="InterPro" id="IPR036116">
    <property type="entry name" value="FN3_sf"/>
</dbReference>
<dbReference type="InterPro" id="IPR013783">
    <property type="entry name" value="Ig-like_fold"/>
</dbReference>
<reference evidence="3 4" key="1">
    <citation type="journal article" date="2007" name="Proc. Natl. Acad. Sci. U.S.A.">
        <title>The tiny eukaryote Ostreococcus provides genomic insights into the paradox of plankton speciation.</title>
        <authorList>
            <person name="Palenik B."/>
            <person name="Grimwood J."/>
            <person name="Aerts A."/>
            <person name="Rouze P."/>
            <person name="Salamov A."/>
            <person name="Putnam N."/>
            <person name="Dupont C."/>
            <person name="Jorgensen R."/>
            <person name="Derelle E."/>
            <person name="Rombauts S."/>
            <person name="Zhou K."/>
            <person name="Otillar R."/>
            <person name="Merchant S.S."/>
            <person name="Podell S."/>
            <person name="Gaasterland T."/>
            <person name="Napoli C."/>
            <person name="Gendler K."/>
            <person name="Manuell A."/>
            <person name="Tai V."/>
            <person name="Vallon O."/>
            <person name="Piganeau G."/>
            <person name="Jancek S."/>
            <person name="Heijde M."/>
            <person name="Jabbari K."/>
            <person name="Bowler C."/>
            <person name="Lohr M."/>
            <person name="Robbens S."/>
            <person name="Werner G."/>
            <person name="Dubchak I."/>
            <person name="Pazour G.J."/>
            <person name="Ren Q."/>
            <person name="Paulsen I."/>
            <person name="Delwiche C."/>
            <person name="Schmutz J."/>
            <person name="Rokhsar D."/>
            <person name="Van de Peer Y."/>
            <person name="Moreau H."/>
            <person name="Grigoriev I.V."/>
        </authorList>
    </citation>
    <scope>NUCLEOTIDE SEQUENCE [LARGE SCALE GENOMIC DNA]</scope>
    <source>
        <strain evidence="3 4">CCE9901</strain>
    </source>
</reference>
<dbReference type="CDD" id="cd00063">
    <property type="entry name" value="FN3"/>
    <property type="match status" value="1"/>
</dbReference>
<gene>
    <name evidence="3" type="ORF">OSTLU_17805</name>
</gene>
<dbReference type="InterPro" id="IPR003961">
    <property type="entry name" value="FN3_dom"/>
</dbReference>
<dbReference type="InterPro" id="IPR018247">
    <property type="entry name" value="EF_Hand_1_Ca_BS"/>
</dbReference>
<dbReference type="STRING" id="436017.A4S6E5"/>
<keyword evidence="4" id="KW-1185">Reference proteome</keyword>
<dbReference type="GO" id="GO:0002115">
    <property type="term" value="P:store-operated calcium entry"/>
    <property type="evidence" value="ECO:0007669"/>
    <property type="project" value="TreeGrafter"/>
</dbReference>
<dbReference type="KEGG" id="olu:OSTLU_17805"/>
<dbReference type="Gramene" id="ABO99222">
    <property type="protein sequence ID" value="ABO99222"/>
    <property type="gene ID" value="OSTLU_17805"/>
</dbReference>
<protein>
    <recommendedName>
        <fullName evidence="2">EF-hand domain-containing protein</fullName>
    </recommendedName>
</protein>
<dbReference type="HOGENOM" id="CLU_025969_0_0_1"/>
<dbReference type="Gene3D" id="1.10.238.10">
    <property type="entry name" value="EF-hand"/>
    <property type="match status" value="1"/>
</dbReference>
<proteinExistence type="predicted"/>
<dbReference type="InterPro" id="IPR002048">
    <property type="entry name" value="EF_hand_dom"/>
</dbReference>
<evidence type="ECO:0000313" key="4">
    <source>
        <dbReference type="Proteomes" id="UP000001568"/>
    </source>
</evidence>
<evidence type="ECO:0000256" key="1">
    <source>
        <dbReference type="SAM" id="Phobius"/>
    </source>
</evidence>
<dbReference type="GeneID" id="5005038"/>
<feature type="transmembrane region" description="Helical" evidence="1">
    <location>
        <begin position="40"/>
        <end position="62"/>
    </location>
</feature>
<dbReference type="PROSITE" id="PS00018">
    <property type="entry name" value="EF_HAND_1"/>
    <property type="match status" value="1"/>
</dbReference>
<dbReference type="OrthoDB" id="498829at2759"/>
<organism evidence="3 4">
    <name type="scientific">Ostreococcus lucimarinus (strain CCE9901)</name>
    <dbReference type="NCBI Taxonomy" id="436017"/>
    <lineage>
        <taxon>Eukaryota</taxon>
        <taxon>Viridiplantae</taxon>
        <taxon>Chlorophyta</taxon>
        <taxon>Mamiellophyceae</taxon>
        <taxon>Mamiellales</taxon>
        <taxon>Bathycoccaceae</taxon>
        <taxon>Ostreococcus</taxon>
    </lineage>
</organism>
<feature type="domain" description="EF-hand" evidence="2">
    <location>
        <begin position="64"/>
        <end position="99"/>
    </location>
</feature>
<dbReference type="PROSITE" id="PS50222">
    <property type="entry name" value="EF_HAND_2"/>
    <property type="match status" value="1"/>
</dbReference>
<dbReference type="Proteomes" id="UP000001568">
    <property type="component" value="Chromosome 13"/>
</dbReference>
<accession>A4S6E5</accession>
<evidence type="ECO:0000313" key="3">
    <source>
        <dbReference type="EMBL" id="ABO99222.1"/>
    </source>
</evidence>
<dbReference type="PANTHER" id="PTHR15136">
    <property type="entry name" value="STROMAL INTERACTION MOLECULE HOMOLOG"/>
    <property type="match status" value="1"/>
</dbReference>
<dbReference type="RefSeq" id="XP_001420929.1">
    <property type="nucleotide sequence ID" value="XM_001420892.1"/>
</dbReference>